<dbReference type="Proteomes" id="UP000034112">
    <property type="component" value="Unassembled WGS sequence"/>
</dbReference>
<evidence type="ECO:0000256" key="1">
    <source>
        <dbReference type="SAM" id="MobiDB-lite"/>
    </source>
</evidence>
<name>A0A0G0AKZ8_TRIHA</name>
<reference evidence="3" key="1">
    <citation type="journal article" date="2015" name="Genome Announc.">
        <title>Draft whole-genome sequence of the biocontrol agent Trichoderma harzianum T6776.</title>
        <authorList>
            <person name="Baroncelli R."/>
            <person name="Piaggeschi G."/>
            <person name="Fiorini L."/>
            <person name="Bertolini E."/>
            <person name="Zapparata A."/>
            <person name="Pe M.E."/>
            <person name="Sarrocco S."/>
            <person name="Vannacci G."/>
        </authorList>
    </citation>
    <scope>NUCLEOTIDE SEQUENCE [LARGE SCALE GENOMIC DNA]</scope>
    <source>
        <strain evidence="3">T6776</strain>
    </source>
</reference>
<evidence type="ECO:0000313" key="2">
    <source>
        <dbReference type="EMBL" id="KKP05419.1"/>
    </source>
</evidence>
<evidence type="ECO:0000313" key="3">
    <source>
        <dbReference type="Proteomes" id="UP000034112"/>
    </source>
</evidence>
<proteinExistence type="predicted"/>
<dbReference type="EMBL" id="JOKZ01000049">
    <property type="protein sequence ID" value="KKP05419.1"/>
    <property type="molecule type" value="Genomic_DNA"/>
</dbReference>
<dbReference type="OMA" id="VKLYVMP"/>
<accession>A0A0G0AKZ8</accession>
<dbReference type="OrthoDB" id="4900084at2759"/>
<dbReference type="AlphaFoldDB" id="A0A0G0AKZ8"/>
<protein>
    <submittedName>
        <fullName evidence="2">Uncharacterized protein</fullName>
    </submittedName>
</protein>
<feature type="region of interest" description="Disordered" evidence="1">
    <location>
        <begin position="252"/>
        <end position="276"/>
    </location>
</feature>
<sequence length="276" mass="30098">MNSRFPPIFLLESIILLTIHHGIRKYLSELMMAFCQYIPTVGISRPLQHYVFQQPMMIPMPLPQFVALQQQQQQHVQPVVPLSTMMIMSPPPVAVIPMSFPLTMSILPPGAPQSASIPPSKGFKVVYFGYAANENRQPWCAIHASWVNIVPSRDGLLAAIASWSGLYGLAIRHAGGRIDAAKVKLYVMPRDSSGRDGGLYGMRIVPGEGLVLPVDVVKVVTLDVDERIWEEAVRDVRREGYEALVVVDMSVSEPNGDDTATTPAPGAPDSAAATTG</sequence>
<organism evidence="2 3">
    <name type="scientific">Trichoderma harzianum</name>
    <name type="common">Hypocrea lixii</name>
    <dbReference type="NCBI Taxonomy" id="5544"/>
    <lineage>
        <taxon>Eukaryota</taxon>
        <taxon>Fungi</taxon>
        <taxon>Dikarya</taxon>
        <taxon>Ascomycota</taxon>
        <taxon>Pezizomycotina</taxon>
        <taxon>Sordariomycetes</taxon>
        <taxon>Hypocreomycetidae</taxon>
        <taxon>Hypocreales</taxon>
        <taxon>Hypocreaceae</taxon>
        <taxon>Trichoderma</taxon>
    </lineage>
</organism>
<comment type="caution">
    <text evidence="2">The sequence shown here is derived from an EMBL/GenBank/DDBJ whole genome shotgun (WGS) entry which is preliminary data.</text>
</comment>
<gene>
    <name evidence="2" type="ORF">THAR02_02450</name>
</gene>